<dbReference type="PANTHER" id="PTHR22937">
    <property type="entry name" value="E3 UBIQUITIN-PROTEIN LIGASE RNF165"/>
    <property type="match status" value="1"/>
</dbReference>
<dbReference type="PANTHER" id="PTHR22937:SF222">
    <property type="entry name" value="RING-TYPE E3 UBIQUITIN TRANSFERASE"/>
    <property type="match status" value="1"/>
</dbReference>
<evidence type="ECO:0000313" key="12">
    <source>
        <dbReference type="Proteomes" id="UP001367508"/>
    </source>
</evidence>
<keyword evidence="7" id="KW-0862">Zinc</keyword>
<dbReference type="InterPro" id="IPR013083">
    <property type="entry name" value="Znf_RING/FYVE/PHD"/>
</dbReference>
<dbReference type="Gene3D" id="3.30.40.10">
    <property type="entry name" value="Zinc/RING finger domain, C3HC4 (zinc finger)"/>
    <property type="match status" value="1"/>
</dbReference>
<keyword evidence="12" id="KW-1185">Reference proteome</keyword>
<evidence type="ECO:0000256" key="7">
    <source>
        <dbReference type="ARBA" id="ARBA00022833"/>
    </source>
</evidence>
<comment type="catalytic activity">
    <reaction evidence="1">
        <text>S-ubiquitinyl-[E2 ubiquitin-conjugating enzyme]-L-cysteine + [acceptor protein]-L-lysine = [E2 ubiquitin-conjugating enzyme]-L-cysteine + N(6)-ubiquitinyl-[acceptor protein]-L-lysine.</text>
        <dbReference type="EC" id="2.3.2.27"/>
    </reaction>
</comment>
<dbReference type="InterPro" id="IPR001841">
    <property type="entry name" value="Znf_RING"/>
</dbReference>
<dbReference type="EMBL" id="JAYMYQ010000009">
    <property type="protein sequence ID" value="KAK7313095.1"/>
    <property type="molecule type" value="Genomic_DNA"/>
</dbReference>
<dbReference type="EC" id="2.3.2.27" evidence="2"/>
<evidence type="ECO:0000256" key="8">
    <source>
        <dbReference type="PROSITE-ProRule" id="PRU00175"/>
    </source>
</evidence>
<dbReference type="Pfam" id="PF13639">
    <property type="entry name" value="zf-RING_2"/>
    <property type="match status" value="1"/>
</dbReference>
<accession>A0AAN9K8X2</accession>
<feature type="region of interest" description="Disordered" evidence="9">
    <location>
        <begin position="1"/>
        <end position="23"/>
    </location>
</feature>
<evidence type="ECO:0000313" key="11">
    <source>
        <dbReference type="EMBL" id="KAK7313095.1"/>
    </source>
</evidence>
<gene>
    <name evidence="11" type="ORF">VNO77_37497</name>
</gene>
<evidence type="ECO:0000256" key="1">
    <source>
        <dbReference type="ARBA" id="ARBA00000900"/>
    </source>
</evidence>
<evidence type="ECO:0000256" key="3">
    <source>
        <dbReference type="ARBA" id="ARBA00022679"/>
    </source>
</evidence>
<keyword evidence="3" id="KW-0808">Transferase</keyword>
<dbReference type="AlphaFoldDB" id="A0AAN9K8X2"/>
<keyword evidence="4" id="KW-0479">Metal-binding</keyword>
<dbReference type="PROSITE" id="PS50089">
    <property type="entry name" value="ZF_RING_2"/>
    <property type="match status" value="1"/>
</dbReference>
<protein>
    <recommendedName>
        <fullName evidence="2">RING-type E3 ubiquitin transferase</fullName>
        <ecNumber evidence="2">2.3.2.27</ecNumber>
    </recommendedName>
</protein>
<evidence type="ECO:0000256" key="9">
    <source>
        <dbReference type="SAM" id="MobiDB-lite"/>
    </source>
</evidence>
<dbReference type="SUPFAM" id="SSF57850">
    <property type="entry name" value="RING/U-box"/>
    <property type="match status" value="1"/>
</dbReference>
<name>A0AAN9K8X2_CANGL</name>
<keyword evidence="5 8" id="KW-0863">Zinc-finger</keyword>
<keyword evidence="6" id="KW-0833">Ubl conjugation pathway</keyword>
<dbReference type="SMART" id="SM00184">
    <property type="entry name" value="RING"/>
    <property type="match status" value="1"/>
</dbReference>
<proteinExistence type="predicted"/>
<organism evidence="11 12">
    <name type="scientific">Canavalia gladiata</name>
    <name type="common">Sword bean</name>
    <name type="synonym">Dolichos gladiatus</name>
    <dbReference type="NCBI Taxonomy" id="3824"/>
    <lineage>
        <taxon>Eukaryota</taxon>
        <taxon>Viridiplantae</taxon>
        <taxon>Streptophyta</taxon>
        <taxon>Embryophyta</taxon>
        <taxon>Tracheophyta</taxon>
        <taxon>Spermatophyta</taxon>
        <taxon>Magnoliopsida</taxon>
        <taxon>eudicotyledons</taxon>
        <taxon>Gunneridae</taxon>
        <taxon>Pentapetalae</taxon>
        <taxon>rosids</taxon>
        <taxon>fabids</taxon>
        <taxon>Fabales</taxon>
        <taxon>Fabaceae</taxon>
        <taxon>Papilionoideae</taxon>
        <taxon>50 kb inversion clade</taxon>
        <taxon>NPAAA clade</taxon>
        <taxon>indigoferoid/millettioid clade</taxon>
        <taxon>Phaseoleae</taxon>
        <taxon>Canavalia</taxon>
    </lineage>
</organism>
<evidence type="ECO:0000256" key="5">
    <source>
        <dbReference type="ARBA" id="ARBA00022771"/>
    </source>
</evidence>
<sequence>MYATTARRRNDNSMTIRQVDDTGLPAEDRTEVRMNIEDVSYEELLELGEQIGNVNNSLSEEIIINQLKTKIYLLPVNSASLEETNPCVICQEEFKDKEEIGILGCGHQYHSDCLKKWLLVKNVCPMCKSEGIHLE</sequence>
<comment type="caution">
    <text evidence="11">The sequence shown here is derived from an EMBL/GenBank/DDBJ whole genome shotgun (WGS) entry which is preliminary data.</text>
</comment>
<evidence type="ECO:0000256" key="4">
    <source>
        <dbReference type="ARBA" id="ARBA00022723"/>
    </source>
</evidence>
<evidence type="ECO:0000256" key="6">
    <source>
        <dbReference type="ARBA" id="ARBA00022786"/>
    </source>
</evidence>
<dbReference type="Proteomes" id="UP001367508">
    <property type="component" value="Unassembled WGS sequence"/>
</dbReference>
<feature type="domain" description="RING-type" evidence="10">
    <location>
        <begin position="87"/>
        <end position="128"/>
    </location>
</feature>
<evidence type="ECO:0000259" key="10">
    <source>
        <dbReference type="PROSITE" id="PS50089"/>
    </source>
</evidence>
<evidence type="ECO:0000256" key="2">
    <source>
        <dbReference type="ARBA" id="ARBA00012483"/>
    </source>
</evidence>
<dbReference type="CDD" id="cd16469">
    <property type="entry name" value="RING-H2_RNF24-like"/>
    <property type="match status" value="1"/>
</dbReference>
<dbReference type="GO" id="GO:0005634">
    <property type="term" value="C:nucleus"/>
    <property type="evidence" value="ECO:0007669"/>
    <property type="project" value="TreeGrafter"/>
</dbReference>
<dbReference type="GO" id="GO:0008270">
    <property type="term" value="F:zinc ion binding"/>
    <property type="evidence" value="ECO:0007669"/>
    <property type="project" value="UniProtKB-KW"/>
</dbReference>
<reference evidence="11 12" key="1">
    <citation type="submission" date="2024-01" db="EMBL/GenBank/DDBJ databases">
        <title>The genomes of 5 underutilized Papilionoideae crops provide insights into root nodulation and disease resistanc.</title>
        <authorList>
            <person name="Jiang F."/>
        </authorList>
    </citation>
    <scope>NUCLEOTIDE SEQUENCE [LARGE SCALE GENOMIC DNA]</scope>
    <source>
        <strain evidence="11">LVBAO_FW01</strain>
        <tissue evidence="11">Leaves</tissue>
    </source>
</reference>
<dbReference type="GO" id="GO:0061630">
    <property type="term" value="F:ubiquitin protein ligase activity"/>
    <property type="evidence" value="ECO:0007669"/>
    <property type="project" value="UniProtKB-EC"/>
</dbReference>
<dbReference type="InterPro" id="IPR045191">
    <property type="entry name" value="MBR1/2-like"/>
</dbReference>